<feature type="chain" id="PRO_5035203193" evidence="2">
    <location>
        <begin position="46"/>
        <end position="421"/>
    </location>
</feature>
<sequence>MNHTASRRSGTRAASGRGRRLTALSAACAATVALAASLASPPASAAGSVTPASAPGTVTPVSAAGTSAPAYGRARLQRDVDALRKIGVIGVDAQVVTAGGRRLVATAGVADLRTGRPVPPGGYTRIASVTKTFVATVVLQLVEEGTLSLDDTVERWLPGVVRGNGNDGGAITIRHLLQHTSGIPEAYPSFASVEDYLKHRYDPFTAEQVVAKAMKSRPGFAPGESWMYSNTGYLLISMIIEKATGNPWHAEVRDRISRPLGLRHTRWAGYSVKVPSPHARGYMVGVRKTPLDVTDHFDGDAAGGLISTTGDVNRFLRALAGGELLSPATLEQMRATVPATPFEEAWPGVRYGLGVMSRPLSCGGVYWSHGGDDPGYQTRTGVTADGRRSVVLAMSSQFGDSRTLAQEKAATELVDRALCGK</sequence>
<keyword evidence="2" id="KW-0732">Signal</keyword>
<dbReference type="InterPro" id="IPR050491">
    <property type="entry name" value="AmpC-like"/>
</dbReference>
<feature type="region of interest" description="Disordered" evidence="1">
    <location>
        <begin position="44"/>
        <end position="67"/>
    </location>
</feature>
<reference evidence="4" key="1">
    <citation type="submission" date="2021-01" db="EMBL/GenBank/DDBJ databases">
        <title>Whole genome shotgun sequence of Planobispora rosea NBRC 15558.</title>
        <authorList>
            <person name="Komaki H."/>
            <person name="Tamura T."/>
        </authorList>
    </citation>
    <scope>NUCLEOTIDE SEQUENCE</scope>
    <source>
        <strain evidence="4">NBRC 15558</strain>
    </source>
</reference>
<dbReference type="InterPro" id="IPR001466">
    <property type="entry name" value="Beta-lactam-related"/>
</dbReference>
<organism evidence="4 5">
    <name type="scientific">Planobispora rosea</name>
    <dbReference type="NCBI Taxonomy" id="35762"/>
    <lineage>
        <taxon>Bacteria</taxon>
        <taxon>Bacillati</taxon>
        <taxon>Actinomycetota</taxon>
        <taxon>Actinomycetes</taxon>
        <taxon>Streptosporangiales</taxon>
        <taxon>Streptosporangiaceae</taxon>
        <taxon>Planobispora</taxon>
    </lineage>
</organism>
<feature type="signal peptide" evidence="2">
    <location>
        <begin position="1"/>
        <end position="45"/>
    </location>
</feature>
<evidence type="ECO:0000256" key="2">
    <source>
        <dbReference type="SAM" id="SignalP"/>
    </source>
</evidence>
<keyword evidence="4" id="KW-0378">Hydrolase</keyword>
<dbReference type="Proteomes" id="UP000655044">
    <property type="component" value="Unassembled WGS sequence"/>
</dbReference>
<dbReference type="PANTHER" id="PTHR46825">
    <property type="entry name" value="D-ALANYL-D-ALANINE-CARBOXYPEPTIDASE/ENDOPEPTIDASE AMPH"/>
    <property type="match status" value="1"/>
</dbReference>
<dbReference type="PANTHER" id="PTHR46825:SF7">
    <property type="entry name" value="D-ALANYL-D-ALANINE CARBOXYPEPTIDASE"/>
    <property type="match status" value="1"/>
</dbReference>
<protein>
    <submittedName>
        <fullName evidence="4">Serine hydrolase</fullName>
    </submittedName>
</protein>
<dbReference type="AlphaFoldDB" id="A0A8J3WDC6"/>
<dbReference type="OrthoDB" id="3499702at2"/>
<keyword evidence="5" id="KW-1185">Reference proteome</keyword>
<evidence type="ECO:0000259" key="3">
    <source>
        <dbReference type="Pfam" id="PF00144"/>
    </source>
</evidence>
<dbReference type="InterPro" id="IPR012338">
    <property type="entry name" value="Beta-lactam/transpept-like"/>
</dbReference>
<name>A0A8J3WDC6_PLARO</name>
<dbReference type="RefSeq" id="WP_084779990.1">
    <property type="nucleotide sequence ID" value="NZ_BMQP01000002.1"/>
</dbReference>
<proteinExistence type="predicted"/>
<comment type="caution">
    <text evidence="4">The sequence shown here is derived from an EMBL/GenBank/DDBJ whole genome shotgun (WGS) entry which is preliminary data.</text>
</comment>
<evidence type="ECO:0000313" key="4">
    <source>
        <dbReference type="EMBL" id="GIH83761.1"/>
    </source>
</evidence>
<gene>
    <name evidence="4" type="ORF">Pro02_21690</name>
</gene>
<evidence type="ECO:0000256" key="1">
    <source>
        <dbReference type="SAM" id="MobiDB-lite"/>
    </source>
</evidence>
<feature type="domain" description="Beta-lactamase-related" evidence="3">
    <location>
        <begin position="91"/>
        <end position="401"/>
    </location>
</feature>
<feature type="compositionally biased region" description="Low complexity" evidence="1">
    <location>
        <begin position="44"/>
        <end position="56"/>
    </location>
</feature>
<dbReference type="SUPFAM" id="SSF56601">
    <property type="entry name" value="beta-lactamase/transpeptidase-like"/>
    <property type="match status" value="1"/>
</dbReference>
<accession>A0A8J3WDC6</accession>
<dbReference type="EMBL" id="BOOI01000017">
    <property type="protein sequence ID" value="GIH83761.1"/>
    <property type="molecule type" value="Genomic_DNA"/>
</dbReference>
<evidence type="ECO:0000313" key="5">
    <source>
        <dbReference type="Proteomes" id="UP000655044"/>
    </source>
</evidence>
<dbReference type="Gene3D" id="3.40.710.10">
    <property type="entry name" value="DD-peptidase/beta-lactamase superfamily"/>
    <property type="match status" value="1"/>
</dbReference>
<dbReference type="Pfam" id="PF00144">
    <property type="entry name" value="Beta-lactamase"/>
    <property type="match status" value="1"/>
</dbReference>
<dbReference type="GO" id="GO:0016787">
    <property type="term" value="F:hydrolase activity"/>
    <property type="evidence" value="ECO:0007669"/>
    <property type="project" value="UniProtKB-KW"/>
</dbReference>